<name>V2XZE9_MONRO</name>
<gene>
    <name evidence="7" type="ORF">Moror_550</name>
</gene>
<evidence type="ECO:0000256" key="4">
    <source>
        <dbReference type="ARBA" id="ARBA00022989"/>
    </source>
</evidence>
<evidence type="ECO:0000256" key="1">
    <source>
        <dbReference type="ARBA" id="ARBA00004141"/>
    </source>
</evidence>
<dbReference type="OrthoDB" id="9971669at2759"/>
<dbReference type="SUPFAM" id="SSF103473">
    <property type="entry name" value="MFS general substrate transporter"/>
    <property type="match status" value="1"/>
</dbReference>
<sequence length="136" mass="14678">MGGAFGGLLASAIVNMDGLGGLAGWRWIFILEGIATILIGVSMVYILPPDLMSAGFLTEEEKRHAIMHFTCASEDSIASNNDAKEANPYGGITASDELETFEMGEVWRGLRDIQTWLTGIATLALIVTLYSYALFL</sequence>
<dbReference type="GO" id="GO:0016020">
    <property type="term" value="C:membrane"/>
    <property type="evidence" value="ECO:0007669"/>
    <property type="project" value="UniProtKB-SubCell"/>
</dbReference>
<keyword evidence="2" id="KW-0813">Transport</keyword>
<evidence type="ECO:0000256" key="3">
    <source>
        <dbReference type="ARBA" id="ARBA00022692"/>
    </source>
</evidence>
<proteinExistence type="predicted"/>
<keyword evidence="4 6" id="KW-1133">Transmembrane helix</keyword>
<accession>V2XZE9</accession>
<keyword evidence="5 6" id="KW-0472">Membrane</keyword>
<dbReference type="Gene3D" id="1.20.1250.20">
    <property type="entry name" value="MFS general substrate transporter like domains"/>
    <property type="match status" value="1"/>
</dbReference>
<feature type="transmembrane region" description="Helical" evidence="6">
    <location>
        <begin position="25"/>
        <end position="47"/>
    </location>
</feature>
<dbReference type="AlphaFoldDB" id="V2XZE9"/>
<dbReference type="Proteomes" id="UP000017559">
    <property type="component" value="Unassembled WGS sequence"/>
</dbReference>
<keyword evidence="8" id="KW-1185">Reference proteome</keyword>
<keyword evidence="3 6" id="KW-0812">Transmembrane</keyword>
<comment type="subcellular location">
    <subcellularLocation>
        <location evidence="1">Membrane</location>
        <topology evidence="1">Multi-pass membrane protein</topology>
    </subcellularLocation>
</comment>
<protein>
    <submittedName>
        <fullName evidence="7">High-affinity nicotinic acid transporter</fullName>
    </submittedName>
</protein>
<evidence type="ECO:0000313" key="8">
    <source>
        <dbReference type="Proteomes" id="UP000017559"/>
    </source>
</evidence>
<dbReference type="HOGENOM" id="CLU_1890831_0_0_1"/>
<dbReference type="InterPro" id="IPR036259">
    <property type="entry name" value="MFS_trans_sf"/>
</dbReference>
<feature type="transmembrane region" description="Helical" evidence="6">
    <location>
        <begin position="116"/>
        <end position="135"/>
    </location>
</feature>
<dbReference type="PANTHER" id="PTHR43791:SF36">
    <property type="entry name" value="TRANSPORTER, PUTATIVE (AFU_ORTHOLOGUE AFUA_6G08340)-RELATED"/>
    <property type="match status" value="1"/>
</dbReference>
<evidence type="ECO:0000256" key="5">
    <source>
        <dbReference type="ARBA" id="ARBA00023136"/>
    </source>
</evidence>
<organism evidence="7 8">
    <name type="scientific">Moniliophthora roreri (strain MCA 2997)</name>
    <name type="common">Cocoa frosty pod rot fungus</name>
    <name type="synonym">Crinipellis roreri</name>
    <dbReference type="NCBI Taxonomy" id="1381753"/>
    <lineage>
        <taxon>Eukaryota</taxon>
        <taxon>Fungi</taxon>
        <taxon>Dikarya</taxon>
        <taxon>Basidiomycota</taxon>
        <taxon>Agaricomycotina</taxon>
        <taxon>Agaricomycetes</taxon>
        <taxon>Agaricomycetidae</taxon>
        <taxon>Agaricales</taxon>
        <taxon>Marasmiineae</taxon>
        <taxon>Marasmiaceae</taxon>
        <taxon>Moniliophthora</taxon>
    </lineage>
</organism>
<dbReference type="GO" id="GO:0022857">
    <property type="term" value="F:transmembrane transporter activity"/>
    <property type="evidence" value="ECO:0007669"/>
    <property type="project" value="TreeGrafter"/>
</dbReference>
<reference evidence="7 8" key="1">
    <citation type="journal article" date="2014" name="BMC Genomics">
        <title>Genome and secretome analysis of the hemibiotrophic fungal pathogen, Moniliophthora roreri, which causes frosty pod rot disease of cacao: mechanisms of the biotrophic and necrotrophic phases.</title>
        <authorList>
            <person name="Meinhardt L.W."/>
            <person name="Costa G.G.L."/>
            <person name="Thomazella D.P.T."/>
            <person name="Teixeira P.J.P.L."/>
            <person name="Carazzolle M.F."/>
            <person name="Schuster S.C."/>
            <person name="Carlson J.E."/>
            <person name="Guiltinan M.J."/>
            <person name="Mieczkowski P."/>
            <person name="Farmer A."/>
            <person name="Ramaraj T."/>
            <person name="Crozier J."/>
            <person name="Davis R.E."/>
            <person name="Shao J."/>
            <person name="Melnick R.L."/>
            <person name="Pereira G.A.G."/>
            <person name="Bailey B.A."/>
        </authorList>
    </citation>
    <scope>NUCLEOTIDE SEQUENCE [LARGE SCALE GENOMIC DNA]</scope>
    <source>
        <strain evidence="7 8">MCA 2997</strain>
    </source>
</reference>
<evidence type="ECO:0000256" key="6">
    <source>
        <dbReference type="SAM" id="Phobius"/>
    </source>
</evidence>
<dbReference type="KEGG" id="mrr:Moror_550"/>
<dbReference type="PANTHER" id="PTHR43791">
    <property type="entry name" value="PERMEASE-RELATED"/>
    <property type="match status" value="1"/>
</dbReference>
<evidence type="ECO:0000256" key="2">
    <source>
        <dbReference type="ARBA" id="ARBA00022448"/>
    </source>
</evidence>
<evidence type="ECO:0000313" key="7">
    <source>
        <dbReference type="EMBL" id="ESK84779.1"/>
    </source>
</evidence>
<comment type="caution">
    <text evidence="7">The sequence shown here is derived from an EMBL/GenBank/DDBJ whole genome shotgun (WGS) entry which is preliminary data.</text>
</comment>
<dbReference type="EMBL" id="AWSO01001227">
    <property type="protein sequence ID" value="ESK84779.1"/>
    <property type="molecule type" value="Genomic_DNA"/>
</dbReference>